<evidence type="ECO:0000256" key="1">
    <source>
        <dbReference type="SAM" id="MobiDB-lite"/>
    </source>
</evidence>
<evidence type="ECO:0000313" key="2">
    <source>
        <dbReference type="EMBL" id="CAK5275376.1"/>
    </source>
</evidence>
<gene>
    <name evidence="2" type="ORF">MYCIT1_LOCUS23079</name>
</gene>
<dbReference type="EMBL" id="CAVNYO010000405">
    <property type="protein sequence ID" value="CAK5275376.1"/>
    <property type="molecule type" value="Genomic_DNA"/>
</dbReference>
<dbReference type="Proteomes" id="UP001295794">
    <property type="component" value="Unassembled WGS sequence"/>
</dbReference>
<accession>A0AAD2HGB7</accession>
<dbReference type="AlphaFoldDB" id="A0AAD2HGB7"/>
<organism evidence="2 3">
    <name type="scientific">Mycena citricolor</name>
    <dbReference type="NCBI Taxonomy" id="2018698"/>
    <lineage>
        <taxon>Eukaryota</taxon>
        <taxon>Fungi</taxon>
        <taxon>Dikarya</taxon>
        <taxon>Basidiomycota</taxon>
        <taxon>Agaricomycotina</taxon>
        <taxon>Agaricomycetes</taxon>
        <taxon>Agaricomycetidae</taxon>
        <taxon>Agaricales</taxon>
        <taxon>Marasmiineae</taxon>
        <taxon>Mycenaceae</taxon>
        <taxon>Mycena</taxon>
    </lineage>
</organism>
<feature type="region of interest" description="Disordered" evidence="1">
    <location>
        <begin position="48"/>
        <end position="74"/>
    </location>
</feature>
<sequence length="93" mass="10162">ASGSEAEIHQEQKVKKKIWSTQSQVEGVKVSLHSCAWVAVESTAIEVDGRETHAGNETGTRSQESDSLIEISASTLRNQKVPRIEGLRKDTSD</sequence>
<keyword evidence="3" id="KW-1185">Reference proteome</keyword>
<name>A0AAD2HGB7_9AGAR</name>
<feature type="non-terminal residue" evidence="2">
    <location>
        <position position="1"/>
    </location>
</feature>
<comment type="caution">
    <text evidence="2">The sequence shown here is derived from an EMBL/GenBank/DDBJ whole genome shotgun (WGS) entry which is preliminary data.</text>
</comment>
<reference evidence="2" key="1">
    <citation type="submission" date="2023-11" db="EMBL/GenBank/DDBJ databases">
        <authorList>
            <person name="De Vega J J."/>
            <person name="De Vega J J."/>
        </authorList>
    </citation>
    <scope>NUCLEOTIDE SEQUENCE</scope>
</reference>
<feature type="compositionally biased region" description="Polar residues" evidence="1">
    <location>
        <begin position="55"/>
        <end position="74"/>
    </location>
</feature>
<evidence type="ECO:0000313" key="3">
    <source>
        <dbReference type="Proteomes" id="UP001295794"/>
    </source>
</evidence>
<proteinExistence type="predicted"/>
<protein>
    <submittedName>
        <fullName evidence="2">Uncharacterized protein</fullName>
    </submittedName>
</protein>